<dbReference type="InterPro" id="IPR000620">
    <property type="entry name" value="EamA_dom"/>
</dbReference>
<keyword evidence="4 7" id="KW-0812">Transmembrane</keyword>
<name>A0A1M6S6Y0_9BACL</name>
<dbReference type="PANTHER" id="PTHR42920">
    <property type="entry name" value="OS03G0707200 PROTEIN-RELATED"/>
    <property type="match status" value="1"/>
</dbReference>
<dbReference type="GO" id="GO:0005886">
    <property type="term" value="C:plasma membrane"/>
    <property type="evidence" value="ECO:0007669"/>
    <property type="project" value="UniProtKB-SubCell"/>
</dbReference>
<evidence type="ECO:0000313" key="9">
    <source>
        <dbReference type="EMBL" id="SHK40466.1"/>
    </source>
</evidence>
<proteinExistence type="inferred from homology"/>
<feature type="transmembrane region" description="Helical" evidence="7">
    <location>
        <begin position="150"/>
        <end position="167"/>
    </location>
</feature>
<evidence type="ECO:0000256" key="3">
    <source>
        <dbReference type="ARBA" id="ARBA00022475"/>
    </source>
</evidence>
<feature type="transmembrane region" description="Helical" evidence="7">
    <location>
        <begin position="268"/>
        <end position="285"/>
    </location>
</feature>
<feature type="transmembrane region" description="Helical" evidence="7">
    <location>
        <begin position="179"/>
        <end position="199"/>
    </location>
</feature>
<feature type="domain" description="EamA" evidence="8">
    <location>
        <begin position="148"/>
        <end position="285"/>
    </location>
</feature>
<evidence type="ECO:0000313" key="10">
    <source>
        <dbReference type="Proteomes" id="UP000184016"/>
    </source>
</evidence>
<evidence type="ECO:0000256" key="6">
    <source>
        <dbReference type="ARBA" id="ARBA00023136"/>
    </source>
</evidence>
<feature type="transmembrane region" description="Helical" evidence="7">
    <location>
        <begin position="66"/>
        <end position="83"/>
    </location>
</feature>
<feature type="transmembrane region" description="Helical" evidence="7">
    <location>
        <begin position="95"/>
        <end position="114"/>
    </location>
</feature>
<dbReference type="Proteomes" id="UP000184016">
    <property type="component" value="Unassembled WGS sequence"/>
</dbReference>
<dbReference type="OrthoDB" id="9804865at2"/>
<feature type="transmembrane region" description="Helical" evidence="7">
    <location>
        <begin position="126"/>
        <end position="144"/>
    </location>
</feature>
<keyword evidence="6 7" id="KW-0472">Membrane</keyword>
<evidence type="ECO:0000256" key="1">
    <source>
        <dbReference type="ARBA" id="ARBA00004651"/>
    </source>
</evidence>
<dbReference type="Pfam" id="PF00892">
    <property type="entry name" value="EamA"/>
    <property type="match status" value="2"/>
</dbReference>
<evidence type="ECO:0000256" key="7">
    <source>
        <dbReference type="SAM" id="Phobius"/>
    </source>
</evidence>
<dbReference type="RefSeq" id="WP_072874206.1">
    <property type="nucleotide sequence ID" value="NZ_FRAF01000013.1"/>
</dbReference>
<feature type="domain" description="EamA" evidence="8">
    <location>
        <begin position="6"/>
        <end position="138"/>
    </location>
</feature>
<dbReference type="AlphaFoldDB" id="A0A1M6S6Y0"/>
<evidence type="ECO:0000256" key="4">
    <source>
        <dbReference type="ARBA" id="ARBA00022692"/>
    </source>
</evidence>
<dbReference type="InterPro" id="IPR037185">
    <property type="entry name" value="EmrE-like"/>
</dbReference>
<evidence type="ECO:0000259" key="8">
    <source>
        <dbReference type="Pfam" id="PF00892"/>
    </source>
</evidence>
<dbReference type="PANTHER" id="PTHR42920:SF5">
    <property type="entry name" value="EAMA DOMAIN-CONTAINING PROTEIN"/>
    <property type="match status" value="1"/>
</dbReference>
<accession>A0A1M6S6Y0</accession>
<evidence type="ECO:0000256" key="5">
    <source>
        <dbReference type="ARBA" id="ARBA00022989"/>
    </source>
</evidence>
<comment type="subcellular location">
    <subcellularLocation>
        <location evidence="1">Cell membrane</location>
        <topology evidence="1">Multi-pass membrane protein</topology>
    </subcellularLocation>
</comment>
<dbReference type="SUPFAM" id="SSF103481">
    <property type="entry name" value="Multidrug resistance efflux transporter EmrE"/>
    <property type="match status" value="2"/>
</dbReference>
<feature type="transmembrane region" description="Helical" evidence="7">
    <location>
        <begin position="239"/>
        <end position="262"/>
    </location>
</feature>
<dbReference type="InterPro" id="IPR051258">
    <property type="entry name" value="Diverse_Substrate_Transporter"/>
</dbReference>
<keyword evidence="5 7" id="KW-1133">Transmembrane helix</keyword>
<dbReference type="STRING" id="1830138.SAMN05443507_11346"/>
<keyword evidence="3" id="KW-1003">Cell membrane</keyword>
<sequence length="304" mass="33964">MNKPIALISLILVTLVWGVTFTLTKSALSDVPALPLLAIRFLLASFCMLPFVFWKRDLRKQMNWQSTWIGAGIGLVLMLGYALQTFGLETTSPATSGFLTGLSVVIVPFISSVIQKKKRMGVRVWVGTWFAAGGLYLLCGPGLIHMQPGILEGLFCALFMALQIVMVEKAAPFISPLYLAFVEIATMSICFSIYSFLVYPHSVWNLANWLQPKVVISLLVNGIMGTSIAYWIQNVAQRYLSASQSAVIFTLEPVFAALVAWLLDQQKLGFFTWFGAFFILLGMWLSDTSIRWKLTWKNHDEISQ</sequence>
<feature type="transmembrane region" description="Helical" evidence="7">
    <location>
        <begin position="214"/>
        <end position="232"/>
    </location>
</feature>
<reference evidence="10" key="1">
    <citation type="submission" date="2016-11" db="EMBL/GenBank/DDBJ databases">
        <authorList>
            <person name="Varghese N."/>
            <person name="Submissions S."/>
        </authorList>
    </citation>
    <scope>NUCLEOTIDE SEQUENCE [LARGE SCALE GENOMIC DNA]</scope>
    <source>
        <strain evidence="10">USBA-503</strain>
    </source>
</reference>
<evidence type="ECO:0000256" key="2">
    <source>
        <dbReference type="ARBA" id="ARBA00007362"/>
    </source>
</evidence>
<dbReference type="EMBL" id="FRAF01000013">
    <property type="protein sequence ID" value="SHK40466.1"/>
    <property type="molecule type" value="Genomic_DNA"/>
</dbReference>
<gene>
    <name evidence="9" type="ORF">SAMN05443507_11346</name>
</gene>
<keyword evidence="10" id="KW-1185">Reference proteome</keyword>
<protein>
    <submittedName>
        <fullName evidence="9">Permease of the drug/metabolite transporter (DMT) superfamily</fullName>
    </submittedName>
</protein>
<organism evidence="9 10">
    <name type="scientific">Alicyclobacillus tolerans</name>
    <dbReference type="NCBI Taxonomy" id="90970"/>
    <lineage>
        <taxon>Bacteria</taxon>
        <taxon>Bacillati</taxon>
        <taxon>Bacillota</taxon>
        <taxon>Bacilli</taxon>
        <taxon>Bacillales</taxon>
        <taxon>Alicyclobacillaceae</taxon>
        <taxon>Alicyclobacillus</taxon>
    </lineage>
</organism>
<feature type="transmembrane region" description="Helical" evidence="7">
    <location>
        <begin position="34"/>
        <end position="54"/>
    </location>
</feature>
<comment type="similarity">
    <text evidence="2">Belongs to the EamA transporter family.</text>
</comment>